<dbReference type="AlphaFoldDB" id="A0A930YCG9"/>
<proteinExistence type="predicted"/>
<comment type="caution">
    <text evidence="2">The sequence shown here is derived from an EMBL/GenBank/DDBJ whole genome shotgun (WGS) entry which is preliminary data.</text>
</comment>
<dbReference type="Proteomes" id="UP000656804">
    <property type="component" value="Unassembled WGS sequence"/>
</dbReference>
<dbReference type="Pfam" id="PF04203">
    <property type="entry name" value="Sortase"/>
    <property type="match status" value="1"/>
</dbReference>
<dbReference type="SUPFAM" id="SSF63817">
    <property type="entry name" value="Sortase"/>
    <property type="match status" value="1"/>
</dbReference>
<dbReference type="EMBL" id="JADIVZ010000012">
    <property type="protein sequence ID" value="MBF4163478.1"/>
    <property type="molecule type" value="Genomic_DNA"/>
</dbReference>
<dbReference type="InterPro" id="IPR023365">
    <property type="entry name" value="Sortase_dom-sf"/>
</dbReference>
<dbReference type="Gene3D" id="2.40.260.10">
    <property type="entry name" value="Sortase"/>
    <property type="match status" value="1"/>
</dbReference>
<dbReference type="InterPro" id="IPR042001">
    <property type="entry name" value="Sortase_F"/>
</dbReference>
<dbReference type="GO" id="GO:0016787">
    <property type="term" value="F:hydrolase activity"/>
    <property type="evidence" value="ECO:0007669"/>
    <property type="project" value="UniProtKB-KW"/>
</dbReference>
<evidence type="ECO:0000256" key="1">
    <source>
        <dbReference type="ARBA" id="ARBA00022801"/>
    </source>
</evidence>
<organism evidence="2 3">
    <name type="scientific">Nocardioides acrostichi</name>
    <dbReference type="NCBI Taxonomy" id="2784339"/>
    <lineage>
        <taxon>Bacteria</taxon>
        <taxon>Bacillati</taxon>
        <taxon>Actinomycetota</taxon>
        <taxon>Actinomycetes</taxon>
        <taxon>Propionibacteriales</taxon>
        <taxon>Nocardioidaceae</taxon>
        <taxon>Nocardioides</taxon>
    </lineage>
</organism>
<name>A0A930YCG9_9ACTN</name>
<accession>A0A930YCG9</accession>
<sequence length="198" mass="20625">MLLVLSGGLVVGGVVIPADPGPPQPAYGSLSPSDPVRLEVPRLKVRAPIVPIQVTNAVLDPPADVLDVGWWAASAKPGSGEGSTVIAGHTVHTGGGSLDDLPEVKRNDVIDVVTERGTMRYAVMRRKIYDKEALAREAAGVFGQDHGNGRLVLISCTDWDGAAYESNVVVYAAPLGKVRGSGDSHDGRTRGDSVRAAS</sequence>
<gene>
    <name evidence="2" type="ORF">ISG29_17455</name>
</gene>
<evidence type="ECO:0000313" key="3">
    <source>
        <dbReference type="Proteomes" id="UP000656804"/>
    </source>
</evidence>
<evidence type="ECO:0000313" key="2">
    <source>
        <dbReference type="EMBL" id="MBF4163478.1"/>
    </source>
</evidence>
<dbReference type="InterPro" id="IPR005754">
    <property type="entry name" value="Sortase"/>
</dbReference>
<keyword evidence="3" id="KW-1185">Reference proteome</keyword>
<reference evidence="2" key="1">
    <citation type="submission" date="2020-11" db="EMBL/GenBank/DDBJ databases">
        <title>Nocardioides sp. CBS4Y-1, whole genome shotgun sequence.</title>
        <authorList>
            <person name="Tuo L."/>
        </authorList>
    </citation>
    <scope>NUCLEOTIDE SEQUENCE</scope>
    <source>
        <strain evidence="2">CBS4Y-1</strain>
    </source>
</reference>
<keyword evidence="1" id="KW-0378">Hydrolase</keyword>
<dbReference type="CDD" id="cd05829">
    <property type="entry name" value="Sortase_F"/>
    <property type="match status" value="1"/>
</dbReference>
<protein>
    <submittedName>
        <fullName evidence="2">Class F sortase</fullName>
    </submittedName>
</protein>